<comment type="similarity">
    <text evidence="4 5">Belongs to the small heat shock protein (HSP20) family.</text>
</comment>
<evidence type="ECO:0000256" key="5">
    <source>
        <dbReference type="RuleBase" id="RU003616"/>
    </source>
</evidence>
<name>Q43545_LILLO</name>
<dbReference type="Gene3D" id="2.60.40.790">
    <property type="match status" value="1"/>
</dbReference>
<dbReference type="Pfam" id="PF00011">
    <property type="entry name" value="HSP20"/>
    <property type="match status" value="1"/>
</dbReference>
<feature type="domain" description="SHSP" evidence="6">
    <location>
        <begin position="42"/>
        <end position="153"/>
    </location>
</feature>
<dbReference type="GO" id="GO:0005737">
    <property type="term" value="C:cytoplasm"/>
    <property type="evidence" value="ECO:0007669"/>
    <property type="project" value="UniProtKB-SubCell"/>
</dbReference>
<evidence type="ECO:0000259" key="6">
    <source>
        <dbReference type="PROSITE" id="PS01031"/>
    </source>
</evidence>
<sequence length="153" mass="17219">LKPLKSMDSKFEVDHSLIAKLNQLTEFLANRNQPLRAPFVPDARAMPAAATDIKDMPGAYVFIIDMPGVESEEIKIDVEEGNMLVISGERKREEEEERYLEMQRRMGKMMRKFKLLENANSGAISAVCKNGVLTVTVEKLPSQEPKAIEIKIA</sequence>
<dbReference type="AlphaFoldDB" id="Q43545"/>
<dbReference type="PROSITE" id="PS01031">
    <property type="entry name" value="SHSP"/>
    <property type="match status" value="1"/>
</dbReference>
<dbReference type="InterPro" id="IPR031107">
    <property type="entry name" value="Small_HSP"/>
</dbReference>
<dbReference type="InterPro" id="IPR002068">
    <property type="entry name" value="A-crystallin/Hsp20_dom"/>
</dbReference>
<dbReference type="GO" id="GO:0006950">
    <property type="term" value="P:response to stress"/>
    <property type="evidence" value="ECO:0007669"/>
    <property type="project" value="UniProtKB-ARBA"/>
</dbReference>
<evidence type="ECO:0000256" key="3">
    <source>
        <dbReference type="ARBA" id="ARBA00023016"/>
    </source>
</evidence>
<keyword evidence="3 7" id="KW-0346">Stress response</keyword>
<dbReference type="FunFam" id="2.60.40.790:FF:000010">
    <property type="entry name" value="17.3 kDa class II heat shock protein-like"/>
    <property type="match status" value="1"/>
</dbReference>
<evidence type="ECO:0000256" key="1">
    <source>
        <dbReference type="ARBA" id="ARBA00004496"/>
    </source>
</evidence>
<feature type="non-terminal residue" evidence="7">
    <location>
        <position position="1"/>
    </location>
</feature>
<dbReference type="SUPFAM" id="SSF49764">
    <property type="entry name" value="HSP20-like chaperones"/>
    <property type="match status" value="1"/>
</dbReference>
<dbReference type="EMBL" id="D21818">
    <property type="protein sequence ID" value="BAA04842.1"/>
    <property type="molecule type" value="mRNA"/>
</dbReference>
<accession>Q43545</accession>
<evidence type="ECO:0000256" key="2">
    <source>
        <dbReference type="ARBA" id="ARBA00022490"/>
    </source>
</evidence>
<dbReference type="PANTHER" id="PTHR11527">
    <property type="entry name" value="HEAT-SHOCK PROTEIN 20 FAMILY MEMBER"/>
    <property type="match status" value="1"/>
</dbReference>
<evidence type="ECO:0000313" key="7">
    <source>
        <dbReference type="EMBL" id="BAA04842.1"/>
    </source>
</evidence>
<evidence type="ECO:0000256" key="4">
    <source>
        <dbReference type="PROSITE-ProRule" id="PRU00285"/>
    </source>
</evidence>
<keyword evidence="2" id="KW-0963">Cytoplasm</keyword>
<organism evidence="7">
    <name type="scientific">Lilium longiflorum</name>
    <name type="common">Trumpet lily</name>
    <dbReference type="NCBI Taxonomy" id="4690"/>
    <lineage>
        <taxon>Eukaryota</taxon>
        <taxon>Viridiplantae</taxon>
        <taxon>Streptophyta</taxon>
        <taxon>Embryophyta</taxon>
        <taxon>Tracheophyta</taxon>
        <taxon>Spermatophyta</taxon>
        <taxon>Magnoliopsida</taxon>
        <taxon>Liliopsida</taxon>
        <taxon>Liliales</taxon>
        <taxon>Liliaceae</taxon>
        <taxon>Lilium</taxon>
    </lineage>
</organism>
<comment type="subcellular location">
    <subcellularLocation>
        <location evidence="1">Cytoplasm</location>
    </subcellularLocation>
</comment>
<dbReference type="PIR" id="JC2212">
    <property type="entry name" value="JC2212"/>
</dbReference>
<dbReference type="InterPro" id="IPR008978">
    <property type="entry name" value="HSP20-like_chaperone"/>
</dbReference>
<proteinExistence type="evidence at transcript level"/>
<gene>
    <name evidence="7" type="primary">LIM12</name>
</gene>
<reference evidence="7" key="1">
    <citation type="journal article" date="1994" name="DNA Res.">
        <title>Characterization of cDNAs induced in meiotic prophase in lily microsporocytes.</title>
        <authorList>
            <person name="Kobayashi T."/>
            <person name="Kobayashi E."/>
            <person name="Sato S."/>
            <person name="Hotta Y."/>
            <person name="Miyajima N."/>
            <person name="Tanaka A."/>
            <person name="Tabata S."/>
        </authorList>
    </citation>
    <scope>NUCLEOTIDE SEQUENCE</scope>
    <source>
        <tissue evidence="7">Floral bud</tissue>
    </source>
</reference>
<protein>
    <submittedName>
        <fullName evidence="7">Small heat shock protein</fullName>
    </submittedName>
</protein>
<dbReference type="CDD" id="cd06464">
    <property type="entry name" value="ACD_sHsps-like"/>
    <property type="match status" value="1"/>
</dbReference>